<protein>
    <recommendedName>
        <fullName evidence="1">UPF0473 protein Slip_0360</fullName>
    </recommendedName>
</protein>
<dbReference type="STRING" id="643648.Slip_0360"/>
<reference evidence="2 3" key="2">
    <citation type="journal article" date="2010" name="Stand. Genomic Sci.">
        <title>Complete genome sequence of Syntrophothermus lipocalidus type strain (TGB-C1).</title>
        <authorList>
            <person name="Djao O.D."/>
            <person name="Zhang X."/>
            <person name="Lucas S."/>
            <person name="Lapidus A."/>
            <person name="Del Rio T.G."/>
            <person name="Nolan M."/>
            <person name="Tice H."/>
            <person name="Cheng J.F."/>
            <person name="Han C."/>
            <person name="Tapia R."/>
            <person name="Goodwin L."/>
            <person name="Pitluck S."/>
            <person name="Liolios K."/>
            <person name="Ivanova N."/>
            <person name="Mavromatis K."/>
            <person name="Mikhailova N."/>
            <person name="Ovchinnikova G."/>
            <person name="Pati A."/>
            <person name="Brambilla E."/>
            <person name="Chen A."/>
            <person name="Palaniappan K."/>
            <person name="Land M."/>
            <person name="Hauser L."/>
            <person name="Chang Y.J."/>
            <person name="Jeffries C.D."/>
            <person name="Rohde M."/>
            <person name="Sikorski J."/>
            <person name="Spring S."/>
            <person name="Goker M."/>
            <person name="Detter J.C."/>
            <person name="Woyke T."/>
            <person name="Bristow J."/>
            <person name="Eisen J.A."/>
            <person name="Markowitz V."/>
            <person name="Hugenholtz P."/>
            <person name="Kyrpides N.C."/>
            <person name="Klenk H.P."/>
        </authorList>
    </citation>
    <scope>NUCLEOTIDE SEQUENCE [LARGE SCALE GENOMIC DNA]</scope>
    <source>
        <strain evidence="3">DSM 12680 / TGB-C1</strain>
    </source>
</reference>
<comment type="similarity">
    <text evidence="1">Belongs to the UPF0473 family.</text>
</comment>
<evidence type="ECO:0000313" key="2">
    <source>
        <dbReference type="EMBL" id="ADI01144.1"/>
    </source>
</evidence>
<accession>D7CK30</accession>
<dbReference type="HAMAP" id="MF_01448">
    <property type="entry name" value="UPF0473"/>
    <property type="match status" value="1"/>
</dbReference>
<dbReference type="eggNOG" id="COG3906">
    <property type="taxonomic scope" value="Bacteria"/>
</dbReference>
<evidence type="ECO:0000313" key="3">
    <source>
        <dbReference type="Proteomes" id="UP000000378"/>
    </source>
</evidence>
<dbReference type="RefSeq" id="WP_013174546.1">
    <property type="nucleotide sequence ID" value="NC_014220.1"/>
</dbReference>
<keyword evidence="3" id="KW-1185">Reference proteome</keyword>
<dbReference type="Pfam" id="PF06949">
    <property type="entry name" value="DUF1292"/>
    <property type="match status" value="1"/>
</dbReference>
<dbReference type="OrthoDB" id="9811971at2"/>
<dbReference type="EMBL" id="CP002048">
    <property type="protein sequence ID" value="ADI01144.1"/>
    <property type="molecule type" value="Genomic_DNA"/>
</dbReference>
<dbReference type="InterPro" id="IPR009711">
    <property type="entry name" value="UPF0473"/>
</dbReference>
<dbReference type="KEGG" id="slp:Slip_0360"/>
<organism evidence="2 3">
    <name type="scientific">Syntrophothermus lipocalidus (strain DSM 12680 / TGB-C1)</name>
    <dbReference type="NCBI Taxonomy" id="643648"/>
    <lineage>
        <taxon>Bacteria</taxon>
        <taxon>Bacillati</taxon>
        <taxon>Bacillota</taxon>
        <taxon>Clostridia</taxon>
        <taxon>Eubacteriales</taxon>
        <taxon>Syntrophomonadaceae</taxon>
        <taxon>Syntrophothermus</taxon>
    </lineage>
</organism>
<dbReference type="Proteomes" id="UP000000378">
    <property type="component" value="Chromosome"/>
</dbReference>
<reference evidence="3" key="1">
    <citation type="journal article" date="2010" name="Stand. Genomic Sci.">
        <title>Complete genome sequence of Syntrophothermus lipocalidus type strain (TGB-C1T).</title>
        <authorList>
            <consortium name="US DOE Joint Genome Institute (JGI-PGF)"/>
            <person name="Djao O."/>
            <person name="Zhang X."/>
            <person name="Lucas S."/>
            <person name="Lapidus A."/>
            <person name="Glavina Del Rio T."/>
            <person name="Nolan M."/>
            <person name="Tice H."/>
            <person name="Cheng J."/>
            <person name="Han C."/>
            <person name="Tapia R."/>
            <person name="Goodwin L."/>
            <person name="Pitluck S."/>
            <person name="Liolios K."/>
            <person name="Ivanova N."/>
            <person name="Mavromatis K."/>
            <person name="Mikhailova N."/>
            <person name="Ovchinnikova G."/>
            <person name="Pati A."/>
            <person name="Brambilla E."/>
            <person name="Chen A."/>
            <person name="Palaniappan K."/>
            <person name="Land M."/>
            <person name="Hauser L."/>
            <person name="Chang Y."/>
            <person name="Jeffries C."/>
            <person name="Rohde M."/>
            <person name="Sikorski J."/>
            <person name="Spring S."/>
            <person name="Goker M."/>
            <person name="Detter J."/>
            <person name="Woyke T."/>
            <person name="Bristow J."/>
            <person name="Eisen J."/>
            <person name="Markowitz V."/>
            <person name="Hugenholtz P."/>
            <person name="Kyrpides N."/>
            <person name="Klenk H."/>
        </authorList>
    </citation>
    <scope>NUCLEOTIDE SEQUENCE [LARGE SCALE GENOMIC DNA]</scope>
    <source>
        <strain evidence="3">DSM 12680 / TGB-C1</strain>
    </source>
</reference>
<dbReference type="HOGENOM" id="CLU_146610_8_1_9"/>
<proteinExistence type="inferred from homology"/>
<sequence length="102" mass="12134">MSEEYFEDEIETVLLTDEEGNEYLFELIAELELEGENYKVLVPLDEEGEEGEEEEETEVEIRIMKTVRDEDGNEFLCDIEDDEEWEKVADAWQELVEDEELF</sequence>
<dbReference type="AlphaFoldDB" id="D7CK30"/>
<evidence type="ECO:0000256" key="1">
    <source>
        <dbReference type="HAMAP-Rule" id="MF_01448"/>
    </source>
</evidence>
<name>D7CK30_SYNLT</name>
<gene>
    <name evidence="2" type="ordered locus">Slip_0360</name>
</gene>